<dbReference type="Pfam" id="PF05378">
    <property type="entry name" value="Hydant_A_N"/>
    <property type="match status" value="1"/>
</dbReference>
<dbReference type="PANTHER" id="PTHR11365">
    <property type="entry name" value="5-OXOPROLINASE RELATED"/>
    <property type="match status" value="1"/>
</dbReference>
<dbReference type="RefSeq" id="WP_249710146.1">
    <property type="nucleotide sequence ID" value="NZ_JAMFMB010000013.1"/>
</dbReference>
<protein>
    <submittedName>
        <fullName evidence="3">Hydantoinase/oxoprolinase family protein</fullName>
    </submittedName>
</protein>
<evidence type="ECO:0000259" key="1">
    <source>
        <dbReference type="Pfam" id="PF01968"/>
    </source>
</evidence>
<feature type="domain" description="Hydantoinase A/oxoprolinase" evidence="1">
    <location>
        <begin position="206"/>
        <end position="488"/>
    </location>
</feature>
<dbReference type="InterPro" id="IPR008040">
    <property type="entry name" value="Hydant_A_N"/>
</dbReference>
<dbReference type="Pfam" id="PF01968">
    <property type="entry name" value="Hydantoinase_A"/>
    <property type="match status" value="1"/>
</dbReference>
<dbReference type="InterPro" id="IPR043129">
    <property type="entry name" value="ATPase_NBD"/>
</dbReference>
<feature type="domain" description="Hydantoinase/oxoprolinase N-terminal" evidence="2">
    <location>
        <begin position="5"/>
        <end position="185"/>
    </location>
</feature>
<evidence type="ECO:0000259" key="2">
    <source>
        <dbReference type="Pfam" id="PF05378"/>
    </source>
</evidence>
<reference evidence="3" key="1">
    <citation type="submission" date="2022-05" db="EMBL/GenBank/DDBJ databases">
        <authorList>
            <person name="Park J.-S."/>
        </authorList>
    </citation>
    <scope>NUCLEOTIDE SEQUENCE</scope>
    <source>
        <strain evidence="3">2012CJ41-6</strain>
    </source>
</reference>
<proteinExistence type="predicted"/>
<dbReference type="InterPro" id="IPR002821">
    <property type="entry name" value="Hydantoinase_A"/>
</dbReference>
<dbReference type="EMBL" id="JAMFMB010000013">
    <property type="protein sequence ID" value="MCL6284161.1"/>
    <property type="molecule type" value="Genomic_DNA"/>
</dbReference>
<dbReference type="PANTHER" id="PTHR11365:SF23">
    <property type="entry name" value="HYPOTHETICAL 5-OXOPROLINASE (EUROFUNG)-RELATED"/>
    <property type="match status" value="1"/>
</dbReference>
<keyword evidence="4" id="KW-1185">Reference proteome</keyword>
<dbReference type="SUPFAM" id="SSF53067">
    <property type="entry name" value="Actin-like ATPase domain"/>
    <property type="match status" value="1"/>
</dbReference>
<organism evidence="3 4">
    <name type="scientific">Ruegeria spongiae</name>
    <dbReference type="NCBI Taxonomy" id="2942209"/>
    <lineage>
        <taxon>Bacteria</taxon>
        <taxon>Pseudomonadati</taxon>
        <taxon>Pseudomonadota</taxon>
        <taxon>Alphaproteobacteria</taxon>
        <taxon>Rhodobacterales</taxon>
        <taxon>Roseobacteraceae</taxon>
        <taxon>Ruegeria</taxon>
    </lineage>
</organism>
<comment type="caution">
    <text evidence="3">The sequence shown here is derived from an EMBL/GenBank/DDBJ whole genome shotgun (WGS) entry which is preliminary data.</text>
</comment>
<sequence>MTYDVCIDIGGTFTDCLVADQNGDISIFKAPTTPGEFEKGFIDVLNVAAEGFGLQPRAFIEQIALIVHGSTVSTNALVEKKTVRVGLLLNDGHQDMLVLREGPRKGAFEWKLDYPEPYVPRNLTQTVVGRIDARGKVITPLDEAGVRAAAHHFKVSGVEALAVGLLWSVVNPSHELRVAEILAEELPGIPVTLSHEINPMPREYKRVIAAAIDASIRPIVQTYIKRLETALTSGGFHGELLLANCIGGMMPLSEMLQKPIYSVMSGPTLAPMAALALSDEPDIIVGDMGGTTFDVSALRGHQLIITPDSMIHDDSLGIPKVDVRSVGAGGGSIASVDIGGLLHVGPQSAGARPGPACYGQGGLAPTVTDANVVLGIVDPDYFLGGKMKLDTDAAIAAVSQIASALGIGVQEAAWSIYTTANHNMVSAIEEITVREGLNPRESFFVCGGGATAIHIAEMVDILGLTSYMIPRFMAGLSAFGGLISDICREDNAVFLTSDAAFNAKGVTATLGFLTQRGTSFFDGAGVAGENRSFEFSFRGRYEFQSFEIEVPFDAPGGQVTADMLPDLVEAFHQMHERIYSIRSDNDTVEFVAWKSRAVGKRDGQDLLNSQRIAQQSGPVVPKGARQVYLGPQDGKQNLAVYDLRGLGESATVSGPCLVENETFTAYLKSDHHGAIDSQGNLQVVVGSDLVKETQE</sequence>
<gene>
    <name evidence="3" type="ORF">M3P21_11555</name>
</gene>
<dbReference type="Proteomes" id="UP001203880">
    <property type="component" value="Unassembled WGS sequence"/>
</dbReference>
<evidence type="ECO:0000313" key="3">
    <source>
        <dbReference type="EMBL" id="MCL6284161.1"/>
    </source>
</evidence>
<evidence type="ECO:0000313" key="4">
    <source>
        <dbReference type="Proteomes" id="UP001203880"/>
    </source>
</evidence>
<name>A0ABT0Q2R2_9RHOB</name>
<accession>A0ABT0Q2R2</accession>
<dbReference type="InterPro" id="IPR045079">
    <property type="entry name" value="Oxoprolinase-like"/>
</dbReference>